<dbReference type="GeneID" id="55565900"/>
<evidence type="ECO:0000313" key="2">
    <source>
        <dbReference type="EMBL" id="NMW86977.1"/>
    </source>
</evidence>
<dbReference type="EMBL" id="UASJ01000001">
    <property type="protein sequence ID" value="SQB64447.1"/>
    <property type="molecule type" value="Genomic_DNA"/>
</dbReference>
<accession>A0A2X2YLE3</accession>
<reference evidence="2 5" key="2">
    <citation type="submission" date="2020-04" db="EMBL/GenBank/DDBJ databases">
        <title>Antimicrobial susceptibility and clonality of vaginal-derived multi-drug resistant Mobiluncus isolates in China.</title>
        <authorList>
            <person name="Zhang X."/>
        </authorList>
    </citation>
    <scope>NUCLEOTIDE SEQUENCE [LARGE SCALE GENOMIC DNA]</scope>
    <source>
        <strain evidence="2 5">19</strain>
    </source>
</reference>
<proteinExistence type="predicted"/>
<organism evidence="3 4">
    <name type="scientific">Mobiluncus curtisii</name>
    <dbReference type="NCBI Taxonomy" id="2051"/>
    <lineage>
        <taxon>Bacteria</taxon>
        <taxon>Bacillati</taxon>
        <taxon>Actinomycetota</taxon>
        <taxon>Actinomycetes</taxon>
        <taxon>Actinomycetales</taxon>
        <taxon>Actinomycetaceae</taxon>
        <taxon>Mobiluncus</taxon>
    </lineage>
</organism>
<reference evidence="3 4" key="1">
    <citation type="submission" date="2018-06" db="EMBL/GenBank/DDBJ databases">
        <authorList>
            <consortium name="Pathogen Informatics"/>
            <person name="Doyle S."/>
        </authorList>
    </citation>
    <scope>NUCLEOTIDE SEQUENCE [LARGE SCALE GENOMIC DNA]</scope>
    <source>
        <strain evidence="3 4">NCTC11820</strain>
    </source>
</reference>
<gene>
    <name evidence="2" type="ORF">HHJ67_04330</name>
    <name evidence="3" type="ORF">NCTC11820_00791</name>
</gene>
<evidence type="ECO:0000313" key="5">
    <source>
        <dbReference type="Proteomes" id="UP000553981"/>
    </source>
</evidence>
<evidence type="ECO:0000256" key="1">
    <source>
        <dbReference type="SAM" id="MobiDB-lite"/>
    </source>
</evidence>
<name>A0A2X2YLE3_9ACTO</name>
<protein>
    <submittedName>
        <fullName evidence="3">Uncharacterized protein</fullName>
    </submittedName>
</protein>
<dbReference type="RefSeq" id="WP_004006693.1">
    <property type="nucleotide sequence ID" value="NZ_CAMYEK010000004.1"/>
</dbReference>
<dbReference type="Proteomes" id="UP000553981">
    <property type="component" value="Unassembled WGS sequence"/>
</dbReference>
<feature type="compositionally biased region" description="Polar residues" evidence="1">
    <location>
        <begin position="41"/>
        <end position="50"/>
    </location>
</feature>
<evidence type="ECO:0000313" key="3">
    <source>
        <dbReference type="EMBL" id="SQB64447.1"/>
    </source>
</evidence>
<feature type="region of interest" description="Disordered" evidence="1">
    <location>
        <begin position="41"/>
        <end position="67"/>
    </location>
</feature>
<dbReference type="AlphaFoldDB" id="A0A2X2YLE3"/>
<dbReference type="EMBL" id="JABCUI010000001">
    <property type="protein sequence ID" value="NMW86977.1"/>
    <property type="molecule type" value="Genomic_DNA"/>
</dbReference>
<feature type="compositionally biased region" description="Low complexity" evidence="1">
    <location>
        <begin position="51"/>
        <end position="66"/>
    </location>
</feature>
<sequence>MRIQILATPEFAEFAQDFCGAWSQNHLADTLHLEVADLRSTQSSQPVKSRNASPALTTPANPAPNSGGTALVRGLTIASPRQVQLDAQADLYLVIQPEITDVPDPTDLANLVVARATRRGLQPVVVLAADSPLSRRQLQESGIAQAYFLAEHPARSAAQWGRILGQTWRLPD</sequence>
<evidence type="ECO:0000313" key="4">
    <source>
        <dbReference type="Proteomes" id="UP000250245"/>
    </source>
</evidence>
<dbReference type="Proteomes" id="UP000250245">
    <property type="component" value="Unassembled WGS sequence"/>
</dbReference>